<dbReference type="Pfam" id="PF13672">
    <property type="entry name" value="PP2C_2"/>
    <property type="match status" value="1"/>
</dbReference>
<dbReference type="PATRIC" id="fig|36849.3.peg.2258"/>
<dbReference type="PROSITE" id="PS51746">
    <property type="entry name" value="PPM_2"/>
    <property type="match status" value="1"/>
</dbReference>
<dbReference type="Gene3D" id="3.60.40.10">
    <property type="entry name" value="PPM-type phosphatase domain"/>
    <property type="match status" value="1"/>
</dbReference>
<keyword evidence="2" id="KW-0378">Hydrolase</keyword>
<feature type="domain" description="PPM-type phosphatase" evidence="1">
    <location>
        <begin position="2"/>
        <end position="243"/>
    </location>
</feature>
<dbReference type="SUPFAM" id="SSF81606">
    <property type="entry name" value="PP2C-like"/>
    <property type="match status" value="1"/>
</dbReference>
<protein>
    <submittedName>
        <fullName evidence="2">Serine/threonine phosphatase stp</fullName>
        <ecNumber evidence="2">3.1.3.16</ecNumber>
    </submittedName>
</protein>
<evidence type="ECO:0000313" key="3">
    <source>
        <dbReference type="Proteomes" id="UP000050326"/>
    </source>
</evidence>
<sequence>MDIKCMTDVGRVREINEDYCTYCKIGDGTDLIIVADGMGGHNAGEVASFIAITSVKDYVEKNYKEDIKAEDIPNIIKEAILTANKDIYMQSKNNASYSGMGTTIIAAIIKKGMVYIGHVGDSRAYVLIGSSLKKVTDDHSLVAELLRNGSITEMEAVNHPQKNIITRALGTNEDVEVDLETAEISTGDAVLLCTDGLSNMVCDNDIEEVLKNSSDAYDAVKKLTDMANEAGGHDNITVIVAKADSTDCEVRQ</sequence>
<dbReference type="PANTHER" id="PTHR47992">
    <property type="entry name" value="PROTEIN PHOSPHATASE"/>
    <property type="match status" value="1"/>
</dbReference>
<accession>A0A0P8YAH4</accession>
<dbReference type="InterPro" id="IPR015655">
    <property type="entry name" value="PP2C"/>
</dbReference>
<dbReference type="Proteomes" id="UP000050326">
    <property type="component" value="Unassembled WGS sequence"/>
</dbReference>
<dbReference type="CDD" id="cd00143">
    <property type="entry name" value="PP2Cc"/>
    <property type="match status" value="1"/>
</dbReference>
<evidence type="ECO:0000313" key="2">
    <source>
        <dbReference type="EMBL" id="KPU43974.1"/>
    </source>
</evidence>
<dbReference type="STRING" id="36849.OXPF_21390"/>
<name>A0A0P8YAH4_9CLOT</name>
<dbReference type="InterPro" id="IPR001932">
    <property type="entry name" value="PPM-type_phosphatase-like_dom"/>
</dbReference>
<keyword evidence="3" id="KW-1185">Reference proteome</keyword>
<dbReference type="SMART" id="SM00331">
    <property type="entry name" value="PP2C_SIG"/>
    <property type="match status" value="1"/>
</dbReference>
<gene>
    <name evidence="2" type="primary">stp_2</name>
    <name evidence="2" type="ORF">OXPF_21390</name>
</gene>
<dbReference type="EC" id="3.1.3.16" evidence="2"/>
<proteinExistence type="predicted"/>
<dbReference type="SMART" id="SM00332">
    <property type="entry name" value="PP2Cc"/>
    <property type="match status" value="1"/>
</dbReference>
<dbReference type="EMBL" id="LKET01000032">
    <property type="protein sequence ID" value="KPU43974.1"/>
    <property type="molecule type" value="Genomic_DNA"/>
</dbReference>
<dbReference type="RefSeq" id="WP_242854388.1">
    <property type="nucleotide sequence ID" value="NZ_LKET01000032.1"/>
</dbReference>
<dbReference type="AlphaFoldDB" id="A0A0P8YAH4"/>
<dbReference type="GO" id="GO:0004722">
    <property type="term" value="F:protein serine/threonine phosphatase activity"/>
    <property type="evidence" value="ECO:0007669"/>
    <property type="project" value="UniProtKB-EC"/>
</dbReference>
<comment type="caution">
    <text evidence="2">The sequence shown here is derived from an EMBL/GenBank/DDBJ whole genome shotgun (WGS) entry which is preliminary data.</text>
</comment>
<reference evidence="2 3" key="1">
    <citation type="submission" date="2015-09" db="EMBL/GenBank/DDBJ databases">
        <title>Genome sequence of Oxobacter pfennigii DSM 3222.</title>
        <authorList>
            <person name="Poehlein A."/>
            <person name="Bengelsdorf F.R."/>
            <person name="Schiel-Bengelsdorf B."/>
            <person name="Duerre P."/>
            <person name="Daniel R."/>
        </authorList>
    </citation>
    <scope>NUCLEOTIDE SEQUENCE [LARGE SCALE GENOMIC DNA]</scope>
    <source>
        <strain evidence="2 3">DSM 3222</strain>
    </source>
</reference>
<organism evidence="2 3">
    <name type="scientific">Oxobacter pfennigii</name>
    <dbReference type="NCBI Taxonomy" id="36849"/>
    <lineage>
        <taxon>Bacteria</taxon>
        <taxon>Bacillati</taxon>
        <taxon>Bacillota</taxon>
        <taxon>Clostridia</taxon>
        <taxon>Eubacteriales</taxon>
        <taxon>Clostridiaceae</taxon>
        <taxon>Oxobacter</taxon>
    </lineage>
</organism>
<dbReference type="InterPro" id="IPR036457">
    <property type="entry name" value="PPM-type-like_dom_sf"/>
</dbReference>
<evidence type="ECO:0000259" key="1">
    <source>
        <dbReference type="PROSITE" id="PS51746"/>
    </source>
</evidence>
<dbReference type="NCBIfam" id="NF033484">
    <property type="entry name" value="Stp1_PP2C_phos"/>
    <property type="match status" value="1"/>
</dbReference>